<protein>
    <submittedName>
        <fullName evidence="1">N4-gp56 family major capsid protein</fullName>
    </submittedName>
</protein>
<name>A0A840DKQ5_9MICO</name>
<gene>
    <name evidence="1" type="ORF">F5897_001375</name>
</gene>
<dbReference type="Pfam" id="PF25209">
    <property type="entry name" value="Phage_capsid_4"/>
    <property type="match status" value="1"/>
</dbReference>
<reference evidence="1" key="1">
    <citation type="submission" date="2020-08" db="EMBL/GenBank/DDBJ databases">
        <title>Sequencing the genomes of 1000 actinobacteria strains.</title>
        <authorList>
            <person name="Klenk H.-P."/>
        </authorList>
    </citation>
    <scope>NUCLEOTIDE SEQUENCE [LARGE SCALE GENOMIC DNA]</scope>
    <source>
        <strain evidence="1">DSM 27064</strain>
    </source>
</reference>
<comment type="caution">
    <text evidence="1">The sequence shown here is derived from an EMBL/GenBank/DDBJ whole genome shotgun (WGS) entry which is preliminary data.</text>
</comment>
<evidence type="ECO:0000313" key="1">
    <source>
        <dbReference type="EMBL" id="MBB4072052.1"/>
    </source>
</evidence>
<dbReference type="Proteomes" id="UP000571183">
    <property type="component" value="Unassembled WGS sequence"/>
</dbReference>
<organism evidence="1 2">
    <name type="scientific">Canibacter oris</name>
    <dbReference type="NCBI Taxonomy" id="1365628"/>
    <lineage>
        <taxon>Bacteria</taxon>
        <taxon>Bacillati</taxon>
        <taxon>Actinomycetota</taxon>
        <taxon>Actinomycetes</taxon>
        <taxon>Micrococcales</taxon>
        <taxon>Microbacteriaceae</taxon>
        <taxon>Canibacter</taxon>
    </lineage>
</organism>
<sequence length="279" mass="30137">MALDKFVPEVWAAQIITELEKAHVFGSQDTVNRDYEGEIANFGDTVHITSLADPTIGTYTSHADISIEQVSDSDQTLIINQSKYFAFEVDDIEKRQARGNVLEQQARRAAYKLRDTSDTYIASVMSANVHSGNQLGQKTLSTPDAAYDLLVDLAILLDESDVPTEGRFAIITPKMHGLLQKDKRFIAAGDSGGEQVRANGHIGRAAGLAIKVSNNVATGSGSGKMLVAGSPIATTYAEQIAKVEALRMEKRFADAVKGLHLYGCKVVRPKALASVEVTI</sequence>
<dbReference type="AlphaFoldDB" id="A0A840DKQ5"/>
<proteinExistence type="predicted"/>
<dbReference type="EMBL" id="JACIFD010000014">
    <property type="protein sequence ID" value="MBB4072052.1"/>
    <property type="molecule type" value="Genomic_DNA"/>
</dbReference>
<evidence type="ECO:0000313" key="2">
    <source>
        <dbReference type="Proteomes" id="UP000571183"/>
    </source>
</evidence>
<accession>A0A840DKQ5</accession>
<keyword evidence="2" id="KW-1185">Reference proteome</keyword>
<dbReference type="RefSeq" id="WP_183304973.1">
    <property type="nucleotide sequence ID" value="NZ_JACIFD010000014.1"/>
</dbReference>